<keyword evidence="1" id="KW-1133">Transmembrane helix</keyword>
<keyword evidence="3" id="KW-1185">Reference proteome</keyword>
<dbReference type="AlphaFoldDB" id="A0A171BK65"/>
<evidence type="ECO:0008006" key="4">
    <source>
        <dbReference type="Google" id="ProtNLM"/>
    </source>
</evidence>
<dbReference type="RefSeq" id="WP_153054079.1">
    <property type="nucleotide sequence ID" value="NZ_BDCX01000002.1"/>
</dbReference>
<feature type="transmembrane region" description="Helical" evidence="1">
    <location>
        <begin position="81"/>
        <end position="100"/>
    </location>
</feature>
<reference evidence="2 3" key="1">
    <citation type="journal article" date="2016" name="Genome Announc.">
        <title>Draft Genome Sequence of Planomonospora sphaerica JCM9374, a Rare Actinomycete.</title>
        <authorList>
            <person name="Dohra H."/>
            <person name="Suzuki T."/>
            <person name="Inoue Y."/>
            <person name="Kodani S."/>
        </authorList>
    </citation>
    <scope>NUCLEOTIDE SEQUENCE [LARGE SCALE GENOMIC DNA]</scope>
    <source>
        <strain evidence="2 3">JCM 9374</strain>
    </source>
</reference>
<dbReference type="Proteomes" id="UP000077701">
    <property type="component" value="Unassembled WGS sequence"/>
</dbReference>
<sequence>MLKNPDSFRRMVAGTALLGWPVLLFLAFLTSPPGAEHDPGIFRESPGAVQVSALLYLWAALAFIPVVLGLAHLLKHRAPRTGGIGAALGLIGAGHALTLFTTDFYDLALAQTLPAAQAEQVTARAGELPGFLYGMLLPAFLAHVGLFTLLIGLAATRYAPWWVPVAALAGTVVPFATMDRPPAVQSVGALFQLAAYGWIGLRVLRAPQAEWDRPELTARPPVPA</sequence>
<gene>
    <name evidence="2" type="ORF">PS9374_00850</name>
</gene>
<reference evidence="3" key="2">
    <citation type="submission" date="2016-04" db="EMBL/GenBank/DDBJ databases">
        <title>Planomonospora sphaerica JCM9374 whole genome shotgun sequence.</title>
        <authorList>
            <person name="Suzuki T."/>
            <person name="Dohra H."/>
            <person name="Kodani S."/>
        </authorList>
    </citation>
    <scope>NUCLEOTIDE SEQUENCE [LARGE SCALE GENOMIC DNA]</scope>
    <source>
        <strain evidence="3">JCM 9374</strain>
    </source>
</reference>
<organism evidence="2 3">
    <name type="scientific">Planomonospora sphaerica</name>
    <dbReference type="NCBI Taxonomy" id="161355"/>
    <lineage>
        <taxon>Bacteria</taxon>
        <taxon>Bacillati</taxon>
        <taxon>Actinomycetota</taxon>
        <taxon>Actinomycetes</taxon>
        <taxon>Streptosporangiales</taxon>
        <taxon>Streptosporangiaceae</taxon>
        <taxon>Planomonospora</taxon>
    </lineage>
</organism>
<feature type="transmembrane region" description="Helical" evidence="1">
    <location>
        <begin position="158"/>
        <end position="177"/>
    </location>
</feature>
<keyword evidence="1" id="KW-0812">Transmembrane</keyword>
<feature type="transmembrane region" description="Helical" evidence="1">
    <location>
        <begin position="51"/>
        <end position="74"/>
    </location>
</feature>
<accession>A0A171BK65</accession>
<evidence type="ECO:0000313" key="3">
    <source>
        <dbReference type="Proteomes" id="UP000077701"/>
    </source>
</evidence>
<comment type="caution">
    <text evidence="2">The sequence shown here is derived from an EMBL/GenBank/DDBJ whole genome shotgun (WGS) entry which is preliminary data.</text>
</comment>
<feature type="transmembrane region" description="Helical" evidence="1">
    <location>
        <begin position="131"/>
        <end position="151"/>
    </location>
</feature>
<feature type="transmembrane region" description="Helical" evidence="1">
    <location>
        <begin position="12"/>
        <end position="31"/>
    </location>
</feature>
<feature type="transmembrane region" description="Helical" evidence="1">
    <location>
        <begin position="183"/>
        <end position="204"/>
    </location>
</feature>
<evidence type="ECO:0000313" key="2">
    <source>
        <dbReference type="EMBL" id="GAT65218.1"/>
    </source>
</evidence>
<proteinExistence type="predicted"/>
<keyword evidence="1" id="KW-0472">Membrane</keyword>
<name>A0A171BK65_9ACTN</name>
<evidence type="ECO:0000256" key="1">
    <source>
        <dbReference type="SAM" id="Phobius"/>
    </source>
</evidence>
<dbReference type="EMBL" id="BDCX01000002">
    <property type="protein sequence ID" value="GAT65218.1"/>
    <property type="molecule type" value="Genomic_DNA"/>
</dbReference>
<protein>
    <recommendedName>
        <fullName evidence="4">DUF4386 family protein</fullName>
    </recommendedName>
</protein>
<dbReference type="OrthoDB" id="3532894at2"/>